<dbReference type="InterPro" id="IPR011440">
    <property type="entry name" value="DUF1543"/>
</dbReference>
<keyword evidence="3" id="KW-1185">Reference proteome</keyword>
<evidence type="ECO:0000313" key="2">
    <source>
        <dbReference type="EMBL" id="MFC4656494.1"/>
    </source>
</evidence>
<feature type="domain" description="DUF1543" evidence="1">
    <location>
        <begin position="14"/>
        <end position="65"/>
    </location>
</feature>
<protein>
    <submittedName>
        <fullName evidence="2">DUF1543 domain-containing protein</fullName>
    </submittedName>
</protein>
<evidence type="ECO:0000259" key="1">
    <source>
        <dbReference type="Pfam" id="PF07566"/>
    </source>
</evidence>
<dbReference type="Gene3D" id="3.10.20.10">
    <property type="match status" value="2"/>
</dbReference>
<sequence>MLYVVMLGGKHPKANIEVHDVVVVAGDSLESCYPRLRELWFGSLAGMHIDSWLAVDGIEGYQLRLEDNPPEAGALKLFLLNYGGYLPGNFGEEHQFVLQLAHDKAEAKALGKKRYPPLWDKPHTDAVIDIDDCLAIEQVDGKYLHLVVGAHAELVQQSDYLVLA</sequence>
<dbReference type="Proteomes" id="UP001595962">
    <property type="component" value="Unassembled WGS sequence"/>
</dbReference>
<proteinExistence type="predicted"/>
<name>A0ABV9JQL0_9GAMM</name>
<gene>
    <name evidence="2" type="ORF">ACFO3I_15860</name>
</gene>
<dbReference type="Pfam" id="PF07566">
    <property type="entry name" value="DUF1543"/>
    <property type="match status" value="1"/>
</dbReference>
<accession>A0ABV9JQL0</accession>
<reference evidence="3" key="1">
    <citation type="journal article" date="2019" name="Int. J. Syst. Evol. Microbiol.">
        <title>The Global Catalogue of Microorganisms (GCM) 10K type strain sequencing project: providing services to taxonomists for standard genome sequencing and annotation.</title>
        <authorList>
            <consortium name="The Broad Institute Genomics Platform"/>
            <consortium name="The Broad Institute Genome Sequencing Center for Infectious Disease"/>
            <person name="Wu L."/>
            <person name="Ma J."/>
        </authorList>
    </citation>
    <scope>NUCLEOTIDE SEQUENCE [LARGE SCALE GENOMIC DNA]</scope>
    <source>
        <strain evidence="3">DT28</strain>
    </source>
</reference>
<dbReference type="RefSeq" id="WP_377335611.1">
    <property type="nucleotide sequence ID" value="NZ_JBHSGB010000015.1"/>
</dbReference>
<dbReference type="EMBL" id="JBHSGB010000015">
    <property type="protein sequence ID" value="MFC4656494.1"/>
    <property type="molecule type" value="Genomic_DNA"/>
</dbReference>
<organism evidence="2 3">
    <name type="scientific">Rheinheimera marina</name>
    <dbReference type="NCBI Taxonomy" id="1774958"/>
    <lineage>
        <taxon>Bacteria</taxon>
        <taxon>Pseudomonadati</taxon>
        <taxon>Pseudomonadota</taxon>
        <taxon>Gammaproteobacteria</taxon>
        <taxon>Chromatiales</taxon>
        <taxon>Chromatiaceae</taxon>
        <taxon>Rheinheimera</taxon>
    </lineage>
</organism>
<evidence type="ECO:0000313" key="3">
    <source>
        <dbReference type="Proteomes" id="UP001595962"/>
    </source>
</evidence>
<comment type="caution">
    <text evidence="2">The sequence shown here is derived from an EMBL/GenBank/DDBJ whole genome shotgun (WGS) entry which is preliminary data.</text>
</comment>